<evidence type="ECO:0000313" key="2">
    <source>
        <dbReference type="EMBL" id="WAC13069.1"/>
    </source>
</evidence>
<evidence type="ECO:0000313" key="3">
    <source>
        <dbReference type="Proteomes" id="UP001164653"/>
    </source>
</evidence>
<protein>
    <recommendedName>
        <fullName evidence="4">CHRD domain-containing protein</fullName>
    </recommendedName>
</protein>
<proteinExistence type="predicted"/>
<reference evidence="2" key="1">
    <citation type="submission" date="2022-11" db="EMBL/GenBank/DDBJ databases">
        <title>Dyadobacter pollutisoli sp. nov., isolated from plastic dumped soil.</title>
        <authorList>
            <person name="Kim J.M."/>
            <person name="Kim K.R."/>
            <person name="Lee J.K."/>
            <person name="Hao L."/>
            <person name="Jeon C.O."/>
        </authorList>
    </citation>
    <scope>NUCLEOTIDE SEQUENCE</scope>
    <source>
        <strain evidence="2">U1</strain>
    </source>
</reference>
<dbReference type="AlphaFoldDB" id="A0A9E8NAK4"/>
<gene>
    <name evidence="2" type="ORF">ON006_03710</name>
</gene>
<name>A0A9E8NAK4_9BACT</name>
<dbReference type="RefSeq" id="WP_244823960.1">
    <property type="nucleotide sequence ID" value="NZ_CP112998.1"/>
</dbReference>
<organism evidence="2 3">
    <name type="scientific">Dyadobacter pollutisoli</name>
    <dbReference type="NCBI Taxonomy" id="2910158"/>
    <lineage>
        <taxon>Bacteria</taxon>
        <taxon>Pseudomonadati</taxon>
        <taxon>Bacteroidota</taxon>
        <taxon>Cytophagia</taxon>
        <taxon>Cytophagales</taxon>
        <taxon>Spirosomataceae</taxon>
        <taxon>Dyadobacter</taxon>
    </lineage>
</organism>
<dbReference type="EMBL" id="CP112998">
    <property type="protein sequence ID" value="WAC13069.1"/>
    <property type="molecule type" value="Genomic_DNA"/>
</dbReference>
<keyword evidence="1" id="KW-0732">Signal</keyword>
<feature type="chain" id="PRO_5039483241" description="CHRD domain-containing protein" evidence="1">
    <location>
        <begin position="23"/>
        <end position="169"/>
    </location>
</feature>
<accession>A0A9E8NAK4</accession>
<sequence>MKTYISKIAPMLSLAIAMTLFALLTSCEQQDYPPNLSTAPGGGTVSTYKAYTLAAADTAKIYGRVVFYKYNKTITLVQMGIYNGAAGSTYTAAIFPGKVTAAPATALKVLDTVAGATGAFATSKYFSISEEGFFDKLDTYNANVTIKLGATTVASGDIGANAAPIAEAE</sequence>
<evidence type="ECO:0008006" key="4">
    <source>
        <dbReference type="Google" id="ProtNLM"/>
    </source>
</evidence>
<dbReference type="PROSITE" id="PS51257">
    <property type="entry name" value="PROKAR_LIPOPROTEIN"/>
    <property type="match status" value="1"/>
</dbReference>
<evidence type="ECO:0000256" key="1">
    <source>
        <dbReference type="SAM" id="SignalP"/>
    </source>
</evidence>
<feature type="signal peptide" evidence="1">
    <location>
        <begin position="1"/>
        <end position="22"/>
    </location>
</feature>
<dbReference type="KEGG" id="dpf:ON006_03710"/>
<dbReference type="Proteomes" id="UP001164653">
    <property type="component" value="Chromosome"/>
</dbReference>
<keyword evidence="3" id="KW-1185">Reference proteome</keyword>